<accession>A0A1L3JK93</accession>
<dbReference type="InterPro" id="IPR002563">
    <property type="entry name" value="Flavin_Rdtase-like_dom"/>
</dbReference>
<dbReference type="STRING" id="1850252.LPB136_09100"/>
<dbReference type="Proteomes" id="UP000181898">
    <property type="component" value="Chromosome"/>
</dbReference>
<comment type="similarity">
    <text evidence="4">Belongs to the flavoredoxin family.</text>
</comment>
<dbReference type="GO" id="GO:0010181">
    <property type="term" value="F:FMN binding"/>
    <property type="evidence" value="ECO:0007669"/>
    <property type="project" value="InterPro"/>
</dbReference>
<evidence type="ECO:0000256" key="1">
    <source>
        <dbReference type="ARBA" id="ARBA00001917"/>
    </source>
</evidence>
<dbReference type="EMBL" id="CP018155">
    <property type="protein sequence ID" value="APG65504.1"/>
    <property type="molecule type" value="Genomic_DNA"/>
</dbReference>
<keyword evidence="7" id="KW-1185">Reference proteome</keyword>
<dbReference type="Pfam" id="PF01613">
    <property type="entry name" value="Flavin_Reduct"/>
    <property type="match status" value="1"/>
</dbReference>
<gene>
    <name evidence="6" type="ORF">LPB136_09100</name>
</gene>
<reference evidence="6 7" key="1">
    <citation type="submission" date="2016-11" db="EMBL/GenBank/DDBJ databases">
        <title>Tenacibaculum sp. LPB0136, isolated from marine environment.</title>
        <authorList>
            <person name="Kim E."/>
            <person name="Yi H."/>
        </authorList>
    </citation>
    <scope>NUCLEOTIDE SEQUENCE [LARGE SCALE GENOMIC DNA]</scope>
    <source>
        <strain evidence="6 7">LPB0136</strain>
    </source>
</reference>
<sequence length="206" mass="23305">MHLSRREIDEMDHLYKINLMNSISGYKSANLVATKSKDAITNVAVFSSVVHYGSSPAILGFVLRPTTVVRNTYDNIKKTGFYTINAISEDMIADAHLTSAKYPSEISEFDKTNLLPEYKNQFHAPFVSQSPLQIGMKFLEEYHIKANGTILILGEVTDVYFEKNMLNKDGFLNLSKEKITTINGLDGYAVPNLKTRVEYQRPKKEN</sequence>
<proteinExistence type="inferred from homology"/>
<dbReference type="PANTHER" id="PTHR33798">
    <property type="entry name" value="FLAVOPROTEIN OXYGENASE"/>
    <property type="match status" value="1"/>
</dbReference>
<evidence type="ECO:0000256" key="2">
    <source>
        <dbReference type="ARBA" id="ARBA00022630"/>
    </source>
</evidence>
<comment type="cofactor">
    <cofactor evidence="1">
        <name>FMN</name>
        <dbReference type="ChEBI" id="CHEBI:58210"/>
    </cofactor>
</comment>
<dbReference type="AlphaFoldDB" id="A0A1L3JK93"/>
<dbReference type="OrthoDB" id="5293996at2"/>
<name>A0A1L3JK93_9FLAO</name>
<dbReference type="RefSeq" id="WP_072556028.1">
    <property type="nucleotide sequence ID" value="NZ_CP018155.1"/>
</dbReference>
<dbReference type="InterPro" id="IPR012349">
    <property type="entry name" value="Split_barrel_FMN-bd"/>
</dbReference>
<keyword evidence="2" id="KW-0285">Flavoprotein</keyword>
<evidence type="ECO:0000313" key="7">
    <source>
        <dbReference type="Proteomes" id="UP000181898"/>
    </source>
</evidence>
<evidence type="ECO:0000259" key="5">
    <source>
        <dbReference type="Pfam" id="PF01613"/>
    </source>
</evidence>
<organism evidence="6 7">
    <name type="scientific">Tenacibaculum todarodis</name>
    <dbReference type="NCBI Taxonomy" id="1850252"/>
    <lineage>
        <taxon>Bacteria</taxon>
        <taxon>Pseudomonadati</taxon>
        <taxon>Bacteroidota</taxon>
        <taxon>Flavobacteriia</taxon>
        <taxon>Flavobacteriales</taxon>
        <taxon>Flavobacteriaceae</taxon>
        <taxon>Tenacibaculum</taxon>
    </lineage>
</organism>
<dbReference type="KEGG" id="ten:LPB136_09100"/>
<evidence type="ECO:0000256" key="3">
    <source>
        <dbReference type="ARBA" id="ARBA00022643"/>
    </source>
</evidence>
<evidence type="ECO:0000313" key="6">
    <source>
        <dbReference type="EMBL" id="APG65504.1"/>
    </source>
</evidence>
<evidence type="ECO:0000256" key="4">
    <source>
        <dbReference type="ARBA" id="ARBA00038054"/>
    </source>
</evidence>
<dbReference type="GO" id="GO:0016646">
    <property type="term" value="F:oxidoreductase activity, acting on the CH-NH group of donors, NAD or NADP as acceptor"/>
    <property type="evidence" value="ECO:0007669"/>
    <property type="project" value="UniProtKB-ARBA"/>
</dbReference>
<dbReference type="PANTHER" id="PTHR33798:SF5">
    <property type="entry name" value="FLAVIN REDUCTASE LIKE DOMAIN-CONTAINING PROTEIN"/>
    <property type="match status" value="1"/>
</dbReference>
<protein>
    <submittedName>
        <fullName evidence="6">Flavin oxidoreductase</fullName>
    </submittedName>
</protein>
<dbReference type="SUPFAM" id="SSF50475">
    <property type="entry name" value="FMN-binding split barrel"/>
    <property type="match status" value="1"/>
</dbReference>
<dbReference type="Gene3D" id="2.30.110.10">
    <property type="entry name" value="Electron Transport, Fmn-binding Protein, Chain A"/>
    <property type="match status" value="1"/>
</dbReference>
<keyword evidence="3" id="KW-0288">FMN</keyword>
<feature type="domain" description="Flavin reductase like" evidence="5">
    <location>
        <begin position="31"/>
        <end position="166"/>
    </location>
</feature>